<dbReference type="RefSeq" id="XP_042916542.1">
    <property type="nucleotide sequence ID" value="XM_043070684.1"/>
</dbReference>
<dbReference type="Proteomes" id="UP000006906">
    <property type="component" value="Chromosome 15"/>
</dbReference>
<feature type="compositionally biased region" description="Low complexity" evidence="1">
    <location>
        <begin position="1"/>
        <end position="13"/>
    </location>
</feature>
<dbReference type="InParanoid" id="A0A2K3CWX9"/>
<accession>A0A2K3CWX9</accession>
<reference evidence="2 3" key="1">
    <citation type="journal article" date="2007" name="Science">
        <title>The Chlamydomonas genome reveals the evolution of key animal and plant functions.</title>
        <authorList>
            <person name="Merchant S.S."/>
            <person name="Prochnik S.E."/>
            <person name="Vallon O."/>
            <person name="Harris E.H."/>
            <person name="Karpowicz S.J."/>
            <person name="Witman G.B."/>
            <person name="Terry A."/>
            <person name="Salamov A."/>
            <person name="Fritz-Laylin L.K."/>
            <person name="Marechal-Drouard L."/>
            <person name="Marshall W.F."/>
            <person name="Qu L.H."/>
            <person name="Nelson D.R."/>
            <person name="Sanderfoot A.A."/>
            <person name="Spalding M.H."/>
            <person name="Kapitonov V.V."/>
            <person name="Ren Q."/>
            <person name="Ferris P."/>
            <person name="Lindquist E."/>
            <person name="Shapiro H."/>
            <person name="Lucas S.M."/>
            <person name="Grimwood J."/>
            <person name="Schmutz J."/>
            <person name="Cardol P."/>
            <person name="Cerutti H."/>
            <person name="Chanfreau G."/>
            <person name="Chen C.L."/>
            <person name="Cognat V."/>
            <person name="Croft M.T."/>
            <person name="Dent R."/>
            <person name="Dutcher S."/>
            <person name="Fernandez E."/>
            <person name="Fukuzawa H."/>
            <person name="Gonzalez-Ballester D."/>
            <person name="Gonzalez-Halphen D."/>
            <person name="Hallmann A."/>
            <person name="Hanikenne M."/>
            <person name="Hippler M."/>
            <person name="Inwood W."/>
            <person name="Jabbari K."/>
            <person name="Kalanon M."/>
            <person name="Kuras R."/>
            <person name="Lefebvre P.A."/>
            <person name="Lemaire S.D."/>
            <person name="Lobanov A.V."/>
            <person name="Lohr M."/>
            <person name="Manuell A."/>
            <person name="Meier I."/>
            <person name="Mets L."/>
            <person name="Mittag M."/>
            <person name="Mittelmeier T."/>
            <person name="Moroney J.V."/>
            <person name="Moseley J."/>
            <person name="Napoli C."/>
            <person name="Nedelcu A.M."/>
            <person name="Niyogi K."/>
            <person name="Novoselov S.V."/>
            <person name="Paulsen I.T."/>
            <person name="Pazour G."/>
            <person name="Purton S."/>
            <person name="Ral J.P."/>
            <person name="Riano-Pachon D.M."/>
            <person name="Riekhof W."/>
            <person name="Rymarquis L."/>
            <person name="Schroda M."/>
            <person name="Stern D."/>
            <person name="Umen J."/>
            <person name="Willows R."/>
            <person name="Wilson N."/>
            <person name="Zimmer S.L."/>
            <person name="Allmer J."/>
            <person name="Balk J."/>
            <person name="Bisova K."/>
            <person name="Chen C.J."/>
            <person name="Elias M."/>
            <person name="Gendler K."/>
            <person name="Hauser C."/>
            <person name="Lamb M.R."/>
            <person name="Ledford H."/>
            <person name="Long J.C."/>
            <person name="Minagawa J."/>
            <person name="Page M.D."/>
            <person name="Pan J."/>
            <person name="Pootakham W."/>
            <person name="Roje S."/>
            <person name="Rose A."/>
            <person name="Stahlberg E."/>
            <person name="Terauchi A.M."/>
            <person name="Yang P."/>
            <person name="Ball S."/>
            <person name="Bowler C."/>
            <person name="Dieckmann C.L."/>
            <person name="Gladyshev V.N."/>
            <person name="Green P."/>
            <person name="Jorgensen R."/>
            <person name="Mayfield S."/>
            <person name="Mueller-Roeber B."/>
            <person name="Rajamani S."/>
            <person name="Sayre R.T."/>
            <person name="Brokstein P."/>
            <person name="Dubchak I."/>
            <person name="Goodstein D."/>
            <person name="Hornick L."/>
            <person name="Huang Y.W."/>
            <person name="Jhaveri J."/>
            <person name="Luo Y."/>
            <person name="Martinez D."/>
            <person name="Ngau W.C."/>
            <person name="Otillar B."/>
            <person name="Poliakov A."/>
            <person name="Porter A."/>
            <person name="Szajkowski L."/>
            <person name="Werner G."/>
            <person name="Zhou K."/>
            <person name="Grigoriev I.V."/>
            <person name="Rokhsar D.S."/>
            <person name="Grossman A.R."/>
        </authorList>
    </citation>
    <scope>NUCLEOTIDE SEQUENCE [LARGE SCALE GENOMIC DNA]</scope>
    <source>
        <strain evidence="3">CC-503</strain>
    </source>
</reference>
<sequence>MSTAAAQTALAGSAAGGGAALADATAERQQQQRLQHLGAGDNEPSAELAAASYRAADENEMLAALKAEAKARTISYHSDTGGHDPPRNSPPSLASGAFGKYAAAVAANRHMSPLAVMSGVKVPAAQDALPGEEEVAARLASEAAAAYEAEKAAGGGAVPRAGVASKLQSAADKYARMVAMDKEALPSPGGGSGGGGSSGGGGGGGSADRGRGQQVEQGR</sequence>
<proteinExistence type="predicted"/>
<keyword evidence="3" id="KW-1185">Reference proteome</keyword>
<dbReference type="KEGG" id="cre:CHLRE_15g642000v5"/>
<feature type="region of interest" description="Disordered" evidence="1">
    <location>
        <begin position="181"/>
        <end position="219"/>
    </location>
</feature>
<dbReference type="Gramene" id="PNW72781">
    <property type="protein sequence ID" value="PNW72781"/>
    <property type="gene ID" value="CHLRE_15g642000v5"/>
</dbReference>
<name>A0A2K3CWX9_CHLRE</name>
<dbReference type="EMBL" id="CM008976">
    <property type="protein sequence ID" value="PNW72781.1"/>
    <property type="molecule type" value="Genomic_DNA"/>
</dbReference>
<dbReference type="AlphaFoldDB" id="A0A2K3CWX9"/>
<evidence type="ECO:0000313" key="2">
    <source>
        <dbReference type="EMBL" id="PNW72781.1"/>
    </source>
</evidence>
<feature type="compositionally biased region" description="Gly residues" evidence="1">
    <location>
        <begin position="188"/>
        <end position="207"/>
    </location>
</feature>
<dbReference type="GeneID" id="5728608"/>
<protein>
    <submittedName>
        <fullName evidence="2">Uncharacterized protein</fullName>
    </submittedName>
</protein>
<feature type="region of interest" description="Disordered" evidence="1">
    <location>
        <begin position="1"/>
        <end position="46"/>
    </location>
</feature>
<evidence type="ECO:0000313" key="3">
    <source>
        <dbReference type="Proteomes" id="UP000006906"/>
    </source>
</evidence>
<evidence type="ECO:0000256" key="1">
    <source>
        <dbReference type="SAM" id="MobiDB-lite"/>
    </source>
</evidence>
<gene>
    <name evidence="2" type="ORF">CHLRE_15g642000v5</name>
</gene>
<organism evidence="2 3">
    <name type="scientific">Chlamydomonas reinhardtii</name>
    <name type="common">Chlamydomonas smithii</name>
    <dbReference type="NCBI Taxonomy" id="3055"/>
    <lineage>
        <taxon>Eukaryota</taxon>
        <taxon>Viridiplantae</taxon>
        <taxon>Chlorophyta</taxon>
        <taxon>core chlorophytes</taxon>
        <taxon>Chlorophyceae</taxon>
        <taxon>CS clade</taxon>
        <taxon>Chlamydomonadales</taxon>
        <taxon>Chlamydomonadaceae</taxon>
        <taxon>Chlamydomonas</taxon>
    </lineage>
</organism>
<dbReference type="OMA" id="GHDPPRN"/>